<dbReference type="RefSeq" id="WP_239262844.1">
    <property type="nucleotide sequence ID" value="NZ_JAKRCV010000010.1"/>
</dbReference>
<dbReference type="Pfam" id="PF00459">
    <property type="entry name" value="Inositol_P"/>
    <property type="match status" value="1"/>
</dbReference>
<dbReference type="PANTHER" id="PTHR20854">
    <property type="entry name" value="INOSITOL MONOPHOSPHATASE"/>
    <property type="match status" value="1"/>
</dbReference>
<sequence>MSQTPQPPADLDLAALESLALDVARTCARLIVDERPRDLGVAATKSSRTDVVTVMDQRSEALARELLGTARPDDGFHGEESGRVTATSGITWVVDPIDGTVNYLYDIPAYAVSVAAVVGDPSVPGAWAPVATAVVDAARGDAYVARRGGSARLLRTDPRRPEAGPQEQTLVCVESDDLGAALCGTGFGYDADVRAGQGRVVAEVLPRVRDIRRGGSAALDLCWVAEGRLDVYYERGLHEWDLAGAWLVVTEAGGVVRGLHDTAPADPVTVAGPAGLVGALVPLLEGLVEPS</sequence>
<evidence type="ECO:0000313" key="6">
    <source>
        <dbReference type="EMBL" id="MCG7321291.1"/>
    </source>
</evidence>
<dbReference type="Proteomes" id="UP001521931">
    <property type="component" value="Unassembled WGS sequence"/>
</dbReference>
<comment type="catalytic activity">
    <reaction evidence="1">
        <text>a myo-inositol phosphate + H2O = myo-inositol + phosphate</text>
        <dbReference type="Rhea" id="RHEA:24056"/>
        <dbReference type="ChEBI" id="CHEBI:15377"/>
        <dbReference type="ChEBI" id="CHEBI:17268"/>
        <dbReference type="ChEBI" id="CHEBI:43474"/>
        <dbReference type="ChEBI" id="CHEBI:84139"/>
        <dbReference type="EC" id="3.1.3.25"/>
    </reaction>
</comment>
<reference evidence="6 7" key="1">
    <citation type="submission" date="2022-02" db="EMBL/GenBank/DDBJ databases">
        <title>Uncovering new skin microbiome diversity through culturing and metagenomics.</title>
        <authorList>
            <person name="Conlan S."/>
            <person name="Deming C."/>
            <person name="Nisc Comparative Sequencing Program N."/>
            <person name="Segre J.A."/>
        </authorList>
    </citation>
    <scope>NUCLEOTIDE SEQUENCE [LARGE SCALE GENOMIC DNA]</scope>
    <source>
        <strain evidence="6 7">ACRQZ</strain>
    </source>
</reference>
<dbReference type="EMBL" id="JAKRCV010000010">
    <property type="protein sequence ID" value="MCG7321291.1"/>
    <property type="molecule type" value="Genomic_DNA"/>
</dbReference>
<keyword evidence="5" id="KW-0460">Magnesium</keyword>
<evidence type="ECO:0000256" key="4">
    <source>
        <dbReference type="ARBA" id="ARBA00022801"/>
    </source>
</evidence>
<dbReference type="Gene3D" id="3.30.540.10">
    <property type="entry name" value="Fructose-1,6-Bisphosphatase, subunit A, domain 1"/>
    <property type="match status" value="1"/>
</dbReference>
<dbReference type="Gene3D" id="3.40.190.80">
    <property type="match status" value="1"/>
</dbReference>
<keyword evidence="7" id="KW-1185">Reference proteome</keyword>
<evidence type="ECO:0000256" key="1">
    <source>
        <dbReference type="ARBA" id="ARBA00001033"/>
    </source>
</evidence>
<organism evidence="6 7">
    <name type="scientific">Arsenicicoccus bolidensis</name>
    <dbReference type="NCBI Taxonomy" id="229480"/>
    <lineage>
        <taxon>Bacteria</taxon>
        <taxon>Bacillati</taxon>
        <taxon>Actinomycetota</taxon>
        <taxon>Actinomycetes</taxon>
        <taxon>Micrococcales</taxon>
        <taxon>Intrasporangiaceae</taxon>
        <taxon>Arsenicicoccus</taxon>
    </lineage>
</organism>
<dbReference type="PANTHER" id="PTHR20854:SF4">
    <property type="entry name" value="INOSITOL-1-MONOPHOSPHATASE-RELATED"/>
    <property type="match status" value="1"/>
</dbReference>
<dbReference type="PROSITE" id="PS00629">
    <property type="entry name" value="IMP_1"/>
    <property type="match status" value="1"/>
</dbReference>
<gene>
    <name evidence="6" type="ORF">MHL29_05175</name>
</gene>
<dbReference type="PROSITE" id="PS00630">
    <property type="entry name" value="IMP_2"/>
    <property type="match status" value="1"/>
</dbReference>
<comment type="caution">
    <text evidence="6">The sequence shown here is derived from an EMBL/GenBank/DDBJ whole genome shotgun (WGS) entry which is preliminary data.</text>
</comment>
<evidence type="ECO:0000256" key="2">
    <source>
        <dbReference type="ARBA" id="ARBA00013106"/>
    </source>
</evidence>
<evidence type="ECO:0000256" key="5">
    <source>
        <dbReference type="ARBA" id="ARBA00022842"/>
    </source>
</evidence>
<dbReference type="InterPro" id="IPR000760">
    <property type="entry name" value="Inositol_monophosphatase-like"/>
</dbReference>
<dbReference type="InterPro" id="IPR020550">
    <property type="entry name" value="Inositol_monophosphatase_CS"/>
</dbReference>
<accession>A0ABS9Q087</accession>
<keyword evidence="4" id="KW-0378">Hydrolase</keyword>
<protein>
    <recommendedName>
        <fullName evidence="2">inositol-phosphate phosphatase</fullName>
        <ecNumber evidence="2">3.1.3.25</ecNumber>
    </recommendedName>
</protein>
<dbReference type="EC" id="3.1.3.25" evidence="2"/>
<evidence type="ECO:0000313" key="7">
    <source>
        <dbReference type="Proteomes" id="UP001521931"/>
    </source>
</evidence>
<dbReference type="PRINTS" id="PR00377">
    <property type="entry name" value="IMPHPHTASES"/>
</dbReference>
<keyword evidence="3" id="KW-0479">Metal-binding</keyword>
<name>A0ABS9Q087_9MICO</name>
<proteinExistence type="predicted"/>
<dbReference type="SUPFAM" id="SSF56655">
    <property type="entry name" value="Carbohydrate phosphatase"/>
    <property type="match status" value="1"/>
</dbReference>
<dbReference type="InterPro" id="IPR020583">
    <property type="entry name" value="Inositol_monoP_metal-BS"/>
</dbReference>
<evidence type="ECO:0000256" key="3">
    <source>
        <dbReference type="ARBA" id="ARBA00022723"/>
    </source>
</evidence>